<dbReference type="PROSITE" id="PS50853">
    <property type="entry name" value="FN3"/>
    <property type="match status" value="1"/>
</dbReference>
<dbReference type="CTD" id="100134976"/>
<evidence type="ECO:0000313" key="12">
    <source>
        <dbReference type="Ensembl" id="ENSHBUP00000007586.1"/>
    </source>
</evidence>
<dbReference type="AlphaFoldDB" id="A0A3Q3BW34"/>
<proteinExistence type="predicted"/>
<keyword evidence="2 9" id="KW-0812">Transmembrane</keyword>
<dbReference type="PANTHER" id="PTHR23037:SF7">
    <property type="entry name" value="INTERLEUKIN-21 RECEPTOR"/>
    <property type="match status" value="1"/>
</dbReference>
<dbReference type="InterPro" id="IPR003961">
    <property type="entry name" value="FN3_dom"/>
</dbReference>
<evidence type="ECO:0000256" key="5">
    <source>
        <dbReference type="ARBA" id="ARBA00023136"/>
    </source>
</evidence>
<name>A0A3Q3BW34_HAPBU</name>
<dbReference type="PANTHER" id="PTHR23037">
    <property type="entry name" value="CYTOKINE RECEPTOR"/>
    <property type="match status" value="1"/>
</dbReference>
<dbReference type="GeneTree" id="ENSGT00510000049239"/>
<keyword evidence="4 9" id="KW-1133">Transmembrane helix</keyword>
<evidence type="ECO:0000256" key="9">
    <source>
        <dbReference type="SAM" id="Phobius"/>
    </source>
</evidence>
<dbReference type="STRING" id="8153.ENSHBUP00000007586"/>
<evidence type="ECO:0000256" key="6">
    <source>
        <dbReference type="ARBA" id="ARBA00023170"/>
    </source>
</evidence>
<sequence length="527" mass="60219">MAPQHVFFFLLWCLALFLHGASTSFCNVTCWTDYDELLNCSCAASVPMNPLNISVICRGEDEDVDGSCVIRSPQSWCQIDKPFVDVASVGTVCSTTVSEEGSSFINESSSWNLSEVVKLKPPLNVQVENAAEFYNITWSHDSTADCLRYRVRIRTSENLLKDPVFSKERVSEMQILINHNELQPYTNYTVDVQATFCPTYALQGPWSEWSSTTNWKTEALNVKDSLNIQSSINIEGTWWHIFLPIIIVFIFCLGLCYSQKTCWQRKLQVITYIPSPDEFFKPLYHNYEGNFKEWVKPVFSEYDYLRISPNVQMMSEKQHDILHWSDEKQRDNEDNETNQGGDIHHMLQPHSNMLLHFPDGDSSQGNSHSTGHISIHTVTLSGEDFDEEVTSQSSLRSYQDGASLGSFEEDNREHASYDLEEPHMSRMDRQSGVLPQHENRISNDLLVENLNFQPHDQFNEPERVSLDSFEQSEDGYPHVDLDTIDSGFGECGSPGASDSNTADQINSDLFHQHTNSNSNYVKQWMIM</sequence>
<dbReference type="CDD" id="cd00063">
    <property type="entry name" value="FN3"/>
    <property type="match status" value="1"/>
</dbReference>
<feature type="transmembrane region" description="Helical" evidence="9">
    <location>
        <begin position="238"/>
        <end position="257"/>
    </location>
</feature>
<reference evidence="12" key="1">
    <citation type="submission" date="2025-08" db="UniProtKB">
        <authorList>
            <consortium name="Ensembl"/>
        </authorList>
    </citation>
    <scope>IDENTIFICATION</scope>
</reference>
<keyword evidence="6" id="KW-0675">Receptor</keyword>
<feature type="region of interest" description="Disordered" evidence="8">
    <location>
        <begin position="386"/>
        <end position="433"/>
    </location>
</feature>
<dbReference type="GeneID" id="102297170"/>
<dbReference type="GO" id="GO:0009897">
    <property type="term" value="C:external side of plasma membrane"/>
    <property type="evidence" value="ECO:0007669"/>
    <property type="project" value="TreeGrafter"/>
</dbReference>
<dbReference type="GO" id="GO:0004896">
    <property type="term" value="F:cytokine receptor activity"/>
    <property type="evidence" value="ECO:0007669"/>
    <property type="project" value="TreeGrafter"/>
</dbReference>
<keyword evidence="7" id="KW-0325">Glycoprotein</keyword>
<reference evidence="12" key="2">
    <citation type="submission" date="2025-09" db="UniProtKB">
        <authorList>
            <consortium name="Ensembl"/>
        </authorList>
    </citation>
    <scope>IDENTIFICATION</scope>
</reference>
<dbReference type="Ensembl" id="ENSHBUT00000003399.1">
    <property type="protein sequence ID" value="ENSHBUP00000007586.1"/>
    <property type="gene ID" value="ENSHBUG00000009063.1"/>
</dbReference>
<feature type="compositionally biased region" description="Polar residues" evidence="8">
    <location>
        <begin position="361"/>
        <end position="371"/>
    </location>
</feature>
<evidence type="ECO:0000256" key="3">
    <source>
        <dbReference type="ARBA" id="ARBA00022729"/>
    </source>
</evidence>
<evidence type="ECO:0000256" key="10">
    <source>
        <dbReference type="SAM" id="SignalP"/>
    </source>
</evidence>
<dbReference type="SUPFAM" id="SSF49265">
    <property type="entry name" value="Fibronectin type III"/>
    <property type="match status" value="1"/>
</dbReference>
<feature type="signal peptide" evidence="10">
    <location>
        <begin position="1"/>
        <end position="23"/>
    </location>
</feature>
<dbReference type="InterPro" id="IPR013783">
    <property type="entry name" value="Ig-like_fold"/>
</dbReference>
<accession>A0A3Q3BW34</accession>
<evidence type="ECO:0000259" key="11">
    <source>
        <dbReference type="PROSITE" id="PS50853"/>
    </source>
</evidence>
<keyword evidence="3 10" id="KW-0732">Signal</keyword>
<dbReference type="InterPro" id="IPR036116">
    <property type="entry name" value="FN3_sf"/>
</dbReference>
<evidence type="ECO:0000256" key="1">
    <source>
        <dbReference type="ARBA" id="ARBA00004479"/>
    </source>
</evidence>
<feature type="domain" description="Fibronectin type-III" evidence="11">
    <location>
        <begin position="121"/>
        <end position="220"/>
    </location>
</feature>
<dbReference type="Proteomes" id="UP000264840">
    <property type="component" value="Unplaced"/>
</dbReference>
<keyword evidence="13" id="KW-1185">Reference proteome</keyword>
<evidence type="ECO:0000256" key="4">
    <source>
        <dbReference type="ARBA" id="ARBA00022989"/>
    </source>
</evidence>
<dbReference type="OMA" id="PQHENQI"/>
<evidence type="ECO:0000256" key="7">
    <source>
        <dbReference type="ARBA" id="ARBA00023180"/>
    </source>
</evidence>
<comment type="subcellular location">
    <subcellularLocation>
        <location evidence="1">Membrane</location>
        <topology evidence="1">Single-pass type I membrane protein</topology>
    </subcellularLocation>
</comment>
<protein>
    <submittedName>
        <fullName evidence="12">Interleukin-21 receptor-like</fullName>
    </submittedName>
</protein>
<dbReference type="RefSeq" id="XP_005923740.1">
    <property type="nucleotide sequence ID" value="XM_005923678.3"/>
</dbReference>
<evidence type="ECO:0000313" key="13">
    <source>
        <dbReference type="Proteomes" id="UP000264840"/>
    </source>
</evidence>
<organism evidence="12 13">
    <name type="scientific">Haplochromis burtoni</name>
    <name type="common">Burton's mouthbrooder</name>
    <name type="synonym">Chromis burtoni</name>
    <dbReference type="NCBI Taxonomy" id="8153"/>
    <lineage>
        <taxon>Eukaryota</taxon>
        <taxon>Metazoa</taxon>
        <taxon>Chordata</taxon>
        <taxon>Craniata</taxon>
        <taxon>Vertebrata</taxon>
        <taxon>Euteleostomi</taxon>
        <taxon>Actinopterygii</taxon>
        <taxon>Neopterygii</taxon>
        <taxon>Teleostei</taxon>
        <taxon>Neoteleostei</taxon>
        <taxon>Acanthomorphata</taxon>
        <taxon>Ovalentaria</taxon>
        <taxon>Cichlomorphae</taxon>
        <taxon>Cichliformes</taxon>
        <taxon>Cichlidae</taxon>
        <taxon>African cichlids</taxon>
        <taxon>Pseudocrenilabrinae</taxon>
        <taxon>Haplochromini</taxon>
        <taxon>Haplochromis</taxon>
    </lineage>
</organism>
<feature type="compositionally biased region" description="Basic and acidic residues" evidence="8">
    <location>
        <begin position="409"/>
        <end position="429"/>
    </location>
</feature>
<evidence type="ECO:0000256" key="8">
    <source>
        <dbReference type="SAM" id="MobiDB-lite"/>
    </source>
</evidence>
<feature type="region of interest" description="Disordered" evidence="8">
    <location>
        <begin position="352"/>
        <end position="371"/>
    </location>
</feature>
<keyword evidence="5 9" id="KW-0472">Membrane</keyword>
<feature type="region of interest" description="Disordered" evidence="8">
    <location>
        <begin position="324"/>
        <end position="345"/>
    </location>
</feature>
<feature type="chain" id="PRO_5018789750" evidence="10">
    <location>
        <begin position="24"/>
        <end position="527"/>
    </location>
</feature>
<dbReference type="Gene3D" id="2.60.40.10">
    <property type="entry name" value="Immunoglobulins"/>
    <property type="match status" value="1"/>
</dbReference>
<evidence type="ECO:0000256" key="2">
    <source>
        <dbReference type="ARBA" id="ARBA00022692"/>
    </source>
</evidence>